<dbReference type="EMBL" id="JACOAF010000030">
    <property type="protein sequence ID" value="MBC3540698.1"/>
    <property type="molecule type" value="Genomic_DNA"/>
</dbReference>
<evidence type="ECO:0000313" key="2">
    <source>
        <dbReference type="Proteomes" id="UP000659698"/>
    </source>
</evidence>
<accession>A0ABR6VV72</accession>
<sequence>MMKGNDIFVDAQKELKQDLAQLENGEVEFIDINQLDQELENTLSSLSS</sequence>
<dbReference type="Proteomes" id="UP000659698">
    <property type="component" value="Unassembled WGS sequence"/>
</dbReference>
<gene>
    <name evidence="1" type="ORF">H7U12_13475</name>
</gene>
<proteinExistence type="predicted"/>
<evidence type="ECO:0000313" key="1">
    <source>
        <dbReference type="EMBL" id="MBC3540698.1"/>
    </source>
</evidence>
<dbReference type="RefSeq" id="WP_186638770.1">
    <property type="nucleotide sequence ID" value="NZ_JACOAF010000030.1"/>
</dbReference>
<comment type="caution">
    <text evidence="1">The sequence shown here is derived from an EMBL/GenBank/DDBJ whole genome shotgun (WGS) entry which is preliminary data.</text>
</comment>
<keyword evidence="2" id="KW-1185">Reference proteome</keyword>
<name>A0ABR6VV72_9BACT</name>
<protein>
    <submittedName>
        <fullName evidence="1">Uncharacterized protein</fullName>
    </submittedName>
</protein>
<reference evidence="1 2" key="1">
    <citation type="journal article" date="2019" name="Int. J. Syst. Evol. Microbiol.">
        <title>Rufibacter sediminis sp. nov., isolated from freshwater lake sediment.</title>
        <authorList>
            <person name="Qu J.H."/>
            <person name="Zhang L.J."/>
            <person name="Fu Y.H."/>
            <person name="Li H.F."/>
        </authorList>
    </citation>
    <scope>NUCLEOTIDE SEQUENCE [LARGE SCALE GENOMIC DNA]</scope>
    <source>
        <strain evidence="1 2">H-1</strain>
    </source>
</reference>
<organism evidence="1 2">
    <name type="scientific">Rufibacter sediminis</name>
    <dbReference type="NCBI Taxonomy" id="2762756"/>
    <lineage>
        <taxon>Bacteria</taxon>
        <taxon>Pseudomonadati</taxon>
        <taxon>Bacteroidota</taxon>
        <taxon>Cytophagia</taxon>
        <taxon>Cytophagales</taxon>
        <taxon>Hymenobacteraceae</taxon>
        <taxon>Rufibacter</taxon>
    </lineage>
</organism>